<feature type="compositionally biased region" description="Polar residues" evidence="1">
    <location>
        <begin position="9"/>
        <end position="23"/>
    </location>
</feature>
<dbReference type="EMBL" id="AMFJ01000301">
    <property type="protein sequence ID" value="EKE28698.1"/>
    <property type="molecule type" value="Genomic_DNA"/>
</dbReference>
<organism evidence="2">
    <name type="scientific">uncultured bacterium</name>
    <name type="common">gcode 4</name>
    <dbReference type="NCBI Taxonomy" id="1234023"/>
    <lineage>
        <taxon>Bacteria</taxon>
        <taxon>environmental samples</taxon>
    </lineage>
</organism>
<name>K2G0F5_9BACT</name>
<proteinExistence type="predicted"/>
<feature type="region of interest" description="Disordered" evidence="1">
    <location>
        <begin position="1"/>
        <end position="24"/>
    </location>
</feature>
<dbReference type="AlphaFoldDB" id="K2G0F5"/>
<gene>
    <name evidence="2" type="ORF">ACD_3C00027G0006</name>
</gene>
<reference evidence="2" key="1">
    <citation type="journal article" date="2012" name="Science">
        <title>Fermentation, hydrogen, and sulfur metabolism in multiple uncultivated bacterial phyla.</title>
        <authorList>
            <person name="Wrighton K.C."/>
            <person name="Thomas B.C."/>
            <person name="Sharon I."/>
            <person name="Miller C.S."/>
            <person name="Castelle C.J."/>
            <person name="VerBerkmoes N.C."/>
            <person name="Wilkins M.J."/>
            <person name="Hettich R.L."/>
            <person name="Lipton M.S."/>
            <person name="Williams K.H."/>
            <person name="Long P.E."/>
            <person name="Banfield J.F."/>
        </authorList>
    </citation>
    <scope>NUCLEOTIDE SEQUENCE [LARGE SCALE GENOMIC DNA]</scope>
</reference>
<evidence type="ECO:0000256" key="1">
    <source>
        <dbReference type="SAM" id="MobiDB-lite"/>
    </source>
</evidence>
<evidence type="ECO:0000313" key="2">
    <source>
        <dbReference type="EMBL" id="EKE28698.1"/>
    </source>
</evidence>
<accession>K2G0F5</accession>
<sequence>MSIDRKTLDSPSYSNENLQSKMQLDTKEQLEALKKSRESQVSETRLEELTLLSAVEKWHYESLKEKGREIVAQNISAYFNVVGRKFDKNDWVANSKVISSLEDIIEAIAQFYSAQKMPFWQKESDFISRLDPESLKVEYEKVQEYYARSKIEHRRASIDNYKRAEAEKKDDFASWIDITPIDDKIQDAYAQVQTAKWNQFTRLASKDYDFSPTAAIAKKNEASPDKSERGIEISGIYDKFLANSKSEWDREILEWFKNKIAINQETWELTLKEAVKFWEDWELVLSPDKKWVTLRWYWYEYKFPTLDAKNLEISLNKISSLRFMENTWLTAFTPNEMRDISLNLNKYFDITNWIPINLDKPEWLTQAEKIELLAIFSKLKVIWAYDPHNLSKRIITKTLFINNLKNNTNFYKWQWQLNIMAFDLNIKNLVSKKDPQNQVA</sequence>
<comment type="caution">
    <text evidence="2">The sequence shown here is derived from an EMBL/GenBank/DDBJ whole genome shotgun (WGS) entry which is preliminary data.</text>
</comment>
<protein>
    <submittedName>
        <fullName evidence="2">Uncharacterized protein</fullName>
    </submittedName>
</protein>